<evidence type="ECO:0000256" key="4">
    <source>
        <dbReference type="ARBA" id="ARBA00023125"/>
    </source>
</evidence>
<proteinExistence type="predicted"/>
<dbReference type="PANTHER" id="PTHR47995:SF18">
    <property type="entry name" value="TRANSCRIPTION FACTOR MYB65"/>
    <property type="match status" value="1"/>
</dbReference>
<name>A0AAE1JRV5_9FABA</name>
<dbReference type="Proteomes" id="UP001293593">
    <property type="component" value="Unassembled WGS sequence"/>
</dbReference>
<dbReference type="SUPFAM" id="SSF46689">
    <property type="entry name" value="Homeodomain-like"/>
    <property type="match status" value="1"/>
</dbReference>
<dbReference type="PANTHER" id="PTHR47995">
    <property type="entry name" value="TRANSCRIPTION FACTOR MYB33-RELATED"/>
    <property type="match status" value="1"/>
</dbReference>
<dbReference type="PROSITE" id="PS51294">
    <property type="entry name" value="HTH_MYB"/>
    <property type="match status" value="2"/>
</dbReference>
<evidence type="ECO:0000256" key="6">
    <source>
        <dbReference type="ARBA" id="ARBA00023163"/>
    </source>
</evidence>
<dbReference type="PROSITE" id="PS50090">
    <property type="entry name" value="MYB_LIKE"/>
    <property type="match status" value="2"/>
</dbReference>
<dbReference type="InterPro" id="IPR001005">
    <property type="entry name" value="SANT/Myb"/>
</dbReference>
<dbReference type="GO" id="GO:0009653">
    <property type="term" value="P:anatomical structure morphogenesis"/>
    <property type="evidence" value="ECO:0007669"/>
    <property type="project" value="UniProtKB-ARBA"/>
</dbReference>
<keyword evidence="7" id="KW-0539">Nucleus</keyword>
<dbReference type="GO" id="GO:0005634">
    <property type="term" value="C:nucleus"/>
    <property type="evidence" value="ECO:0007669"/>
    <property type="project" value="UniProtKB-SubCell"/>
</dbReference>
<keyword evidence="11" id="KW-1185">Reference proteome</keyword>
<evidence type="ECO:0000313" key="11">
    <source>
        <dbReference type="Proteomes" id="UP001293593"/>
    </source>
</evidence>
<dbReference type="SMART" id="SM00717">
    <property type="entry name" value="SANT"/>
    <property type="match status" value="2"/>
</dbReference>
<dbReference type="Pfam" id="PF00249">
    <property type="entry name" value="Myb_DNA-binding"/>
    <property type="match status" value="2"/>
</dbReference>
<evidence type="ECO:0000256" key="1">
    <source>
        <dbReference type="ARBA" id="ARBA00004123"/>
    </source>
</evidence>
<organism evidence="10 11">
    <name type="scientific">Acacia crassicarpa</name>
    <name type="common">northern wattle</name>
    <dbReference type="NCBI Taxonomy" id="499986"/>
    <lineage>
        <taxon>Eukaryota</taxon>
        <taxon>Viridiplantae</taxon>
        <taxon>Streptophyta</taxon>
        <taxon>Embryophyta</taxon>
        <taxon>Tracheophyta</taxon>
        <taxon>Spermatophyta</taxon>
        <taxon>Magnoliopsida</taxon>
        <taxon>eudicotyledons</taxon>
        <taxon>Gunneridae</taxon>
        <taxon>Pentapetalae</taxon>
        <taxon>rosids</taxon>
        <taxon>fabids</taxon>
        <taxon>Fabales</taxon>
        <taxon>Fabaceae</taxon>
        <taxon>Caesalpinioideae</taxon>
        <taxon>mimosoid clade</taxon>
        <taxon>Acacieae</taxon>
        <taxon>Acacia</taxon>
    </lineage>
</organism>
<evidence type="ECO:0000256" key="5">
    <source>
        <dbReference type="ARBA" id="ARBA00023159"/>
    </source>
</evidence>
<evidence type="ECO:0000256" key="7">
    <source>
        <dbReference type="ARBA" id="ARBA00023242"/>
    </source>
</evidence>
<feature type="domain" description="HTH myb-type" evidence="9">
    <location>
        <begin position="93"/>
        <end position="143"/>
    </location>
</feature>
<evidence type="ECO:0000256" key="3">
    <source>
        <dbReference type="ARBA" id="ARBA00023015"/>
    </source>
</evidence>
<evidence type="ECO:0000313" key="10">
    <source>
        <dbReference type="EMBL" id="KAK4256505.1"/>
    </source>
</evidence>
<keyword evidence="3" id="KW-0805">Transcription regulation</keyword>
<protein>
    <submittedName>
        <fullName evidence="10">Uncharacterized protein</fullName>
    </submittedName>
</protein>
<sequence length="489" mass="54532">MEEVNQMTKRIEDEVLLKDQTSLHLNDESNGRTSGGVLLKKGPWTSAEDAILVDYVRKHGEGNWNSVQKYSGLSRCGKSCRLRWANHLRPNLKKGAFTAEEEQLIAELHAKMGNKWARMAAYLPGRTDNEIKNYWNTWTKRHQRIGLPHYSPDVCLQSRQQAQRGVGINGIERGYFELMSKNNDEIQNAIPNSLNASQEFLSYVPKLPDISPNSILLEGYGSSPNCNILPTTLPSHYHHGGSTMPFLGSNGINRNRSYPFDHVWNNASDMIAQSFGVHSPLDHGPSFQSSLPLLSNGYFSTYKPASESLKLELPSLQYPATDFVIESPTQTCGLEPDCSSPHYSGLLADLIHQAKTISSSKNHYSHKSSSSLAMTPSEKADSSTLNVYSTEWDDYIDPVSPFGATSILNEFPAVCAYKSFLDELPPAQASSDDIVKLQSVYQDWTPNIEDQTLSMLDIAWPDGFLASYWFDHGSDAVTTLNNELASKVW</sequence>
<dbReference type="EMBL" id="JAWXYG010000013">
    <property type="protein sequence ID" value="KAK4256505.1"/>
    <property type="molecule type" value="Genomic_DNA"/>
</dbReference>
<evidence type="ECO:0000259" key="8">
    <source>
        <dbReference type="PROSITE" id="PS50090"/>
    </source>
</evidence>
<evidence type="ECO:0000259" key="9">
    <source>
        <dbReference type="PROSITE" id="PS51294"/>
    </source>
</evidence>
<comment type="caution">
    <text evidence="10">The sequence shown here is derived from an EMBL/GenBank/DDBJ whole genome shotgun (WGS) entry which is preliminary data.</text>
</comment>
<feature type="domain" description="Myb-like" evidence="8">
    <location>
        <begin position="89"/>
        <end position="139"/>
    </location>
</feature>
<keyword evidence="6" id="KW-0804">Transcription</keyword>
<dbReference type="FunFam" id="1.10.10.60:FF:000119">
    <property type="entry name" value="Transcription factor GAMYB"/>
    <property type="match status" value="1"/>
</dbReference>
<dbReference type="InterPro" id="IPR017930">
    <property type="entry name" value="Myb_dom"/>
</dbReference>
<feature type="domain" description="HTH myb-type" evidence="9">
    <location>
        <begin position="39"/>
        <end position="92"/>
    </location>
</feature>
<gene>
    <name evidence="10" type="ORF">QN277_009357</name>
</gene>
<keyword evidence="4" id="KW-0238">DNA-binding</keyword>
<dbReference type="AlphaFoldDB" id="A0AAE1JRV5"/>
<keyword evidence="2" id="KW-0677">Repeat</keyword>
<dbReference type="InterPro" id="IPR009057">
    <property type="entry name" value="Homeodomain-like_sf"/>
</dbReference>
<dbReference type="Gene3D" id="1.10.10.60">
    <property type="entry name" value="Homeodomain-like"/>
    <property type="match status" value="2"/>
</dbReference>
<dbReference type="GO" id="GO:0040008">
    <property type="term" value="P:regulation of growth"/>
    <property type="evidence" value="ECO:0007669"/>
    <property type="project" value="UniProtKB-ARBA"/>
</dbReference>
<feature type="domain" description="Myb-like" evidence="8">
    <location>
        <begin position="39"/>
        <end position="88"/>
    </location>
</feature>
<evidence type="ECO:0000256" key="2">
    <source>
        <dbReference type="ARBA" id="ARBA00022737"/>
    </source>
</evidence>
<dbReference type="CDD" id="cd00167">
    <property type="entry name" value="SANT"/>
    <property type="match status" value="2"/>
</dbReference>
<comment type="subcellular location">
    <subcellularLocation>
        <location evidence="1">Nucleus</location>
    </subcellularLocation>
</comment>
<accession>A0AAE1JRV5</accession>
<keyword evidence="5" id="KW-0010">Activator</keyword>
<reference evidence="10" key="1">
    <citation type="submission" date="2023-10" db="EMBL/GenBank/DDBJ databases">
        <title>Chromosome-level genome of the transformable northern wattle, Acacia crassicarpa.</title>
        <authorList>
            <person name="Massaro I."/>
            <person name="Sinha N.R."/>
            <person name="Poethig S."/>
            <person name="Leichty A.R."/>
        </authorList>
    </citation>
    <scope>NUCLEOTIDE SEQUENCE</scope>
    <source>
        <strain evidence="10">Acra3RX</strain>
        <tissue evidence="10">Leaf</tissue>
    </source>
</reference>
<dbReference type="GO" id="GO:0048235">
    <property type="term" value="P:pollen sperm cell differentiation"/>
    <property type="evidence" value="ECO:0007669"/>
    <property type="project" value="UniProtKB-ARBA"/>
</dbReference>
<dbReference type="GO" id="GO:0045893">
    <property type="term" value="P:positive regulation of DNA-templated transcription"/>
    <property type="evidence" value="ECO:0007669"/>
    <property type="project" value="UniProtKB-ARBA"/>
</dbReference>
<dbReference type="FunFam" id="1.10.10.60:FF:000001">
    <property type="entry name" value="MYB-related transcription factor"/>
    <property type="match status" value="1"/>
</dbReference>
<dbReference type="GO" id="GO:0003677">
    <property type="term" value="F:DNA binding"/>
    <property type="evidence" value="ECO:0007669"/>
    <property type="project" value="UniProtKB-KW"/>
</dbReference>